<organism evidence="1 2">
    <name type="scientific">Parathielavia appendiculata</name>
    <dbReference type="NCBI Taxonomy" id="2587402"/>
    <lineage>
        <taxon>Eukaryota</taxon>
        <taxon>Fungi</taxon>
        <taxon>Dikarya</taxon>
        <taxon>Ascomycota</taxon>
        <taxon>Pezizomycotina</taxon>
        <taxon>Sordariomycetes</taxon>
        <taxon>Sordariomycetidae</taxon>
        <taxon>Sordariales</taxon>
        <taxon>Chaetomiaceae</taxon>
        <taxon>Parathielavia</taxon>
    </lineage>
</organism>
<name>A0AAN6Z3G7_9PEZI</name>
<reference evidence="1" key="2">
    <citation type="submission" date="2023-05" db="EMBL/GenBank/DDBJ databases">
        <authorList>
            <consortium name="Lawrence Berkeley National Laboratory"/>
            <person name="Steindorff A."/>
            <person name="Hensen N."/>
            <person name="Bonometti L."/>
            <person name="Westerberg I."/>
            <person name="Brannstrom I.O."/>
            <person name="Guillou S."/>
            <person name="Cros-Aarteil S."/>
            <person name="Calhoun S."/>
            <person name="Haridas S."/>
            <person name="Kuo A."/>
            <person name="Mondo S."/>
            <person name="Pangilinan J."/>
            <person name="Riley R."/>
            <person name="Labutti K."/>
            <person name="Andreopoulos B."/>
            <person name="Lipzen A."/>
            <person name="Chen C."/>
            <person name="Yanf M."/>
            <person name="Daum C."/>
            <person name="Ng V."/>
            <person name="Clum A."/>
            <person name="Ohm R."/>
            <person name="Martin F."/>
            <person name="Silar P."/>
            <person name="Natvig D."/>
            <person name="Lalanne C."/>
            <person name="Gautier V."/>
            <person name="Ament-Velasquez S.L."/>
            <person name="Kruys A."/>
            <person name="Hutchinson M.I."/>
            <person name="Powell A.J."/>
            <person name="Barry K."/>
            <person name="Miller A.N."/>
            <person name="Grigoriev I.V."/>
            <person name="Debuchy R."/>
            <person name="Gladieux P."/>
            <person name="Thoren M.H."/>
            <person name="Johannesson H."/>
        </authorList>
    </citation>
    <scope>NUCLEOTIDE SEQUENCE</scope>
    <source>
        <strain evidence="1">CBS 731.68</strain>
    </source>
</reference>
<keyword evidence="2" id="KW-1185">Reference proteome</keyword>
<comment type="caution">
    <text evidence="1">The sequence shown here is derived from an EMBL/GenBank/DDBJ whole genome shotgun (WGS) entry which is preliminary data.</text>
</comment>
<sequence length="227" mass="24779">MTGWRLDEDEKCKVVTIYNSRLICERLVFNGCSSERYAASSGVQLVPEKEEEEGQGRTGVLMAALTVTAQAKELVQYSLENGEGEVLRDGGICGSQGVQATASPEVMLGVAALGPQYDIDGLTNTFILGFDAYRPDPPVDDVDPLDWSGCYSFPHNIHFATTSKYHNPPQGQISDARDLVKLSLSASNISSTVYFNGTYMGHPKEDYNPGLTMWDGIDIARRAFSHA</sequence>
<protein>
    <submittedName>
        <fullName evidence="1">Uncharacterized protein</fullName>
    </submittedName>
</protein>
<dbReference type="GeneID" id="87828063"/>
<dbReference type="AlphaFoldDB" id="A0AAN6Z3G7"/>
<dbReference type="Proteomes" id="UP001302602">
    <property type="component" value="Unassembled WGS sequence"/>
</dbReference>
<gene>
    <name evidence="1" type="ORF">N657DRAFT_634707</name>
</gene>
<reference evidence="1" key="1">
    <citation type="journal article" date="2023" name="Mol. Phylogenet. Evol.">
        <title>Genome-scale phylogeny and comparative genomics of the fungal order Sordariales.</title>
        <authorList>
            <person name="Hensen N."/>
            <person name="Bonometti L."/>
            <person name="Westerberg I."/>
            <person name="Brannstrom I.O."/>
            <person name="Guillou S."/>
            <person name="Cros-Aarteil S."/>
            <person name="Calhoun S."/>
            <person name="Haridas S."/>
            <person name="Kuo A."/>
            <person name="Mondo S."/>
            <person name="Pangilinan J."/>
            <person name="Riley R."/>
            <person name="LaButti K."/>
            <person name="Andreopoulos B."/>
            <person name="Lipzen A."/>
            <person name="Chen C."/>
            <person name="Yan M."/>
            <person name="Daum C."/>
            <person name="Ng V."/>
            <person name="Clum A."/>
            <person name="Steindorff A."/>
            <person name="Ohm R.A."/>
            <person name="Martin F."/>
            <person name="Silar P."/>
            <person name="Natvig D.O."/>
            <person name="Lalanne C."/>
            <person name="Gautier V."/>
            <person name="Ament-Velasquez S.L."/>
            <person name="Kruys A."/>
            <person name="Hutchinson M.I."/>
            <person name="Powell A.J."/>
            <person name="Barry K."/>
            <person name="Miller A.N."/>
            <person name="Grigoriev I.V."/>
            <person name="Debuchy R."/>
            <person name="Gladieux P."/>
            <person name="Hiltunen Thoren M."/>
            <person name="Johannesson H."/>
        </authorList>
    </citation>
    <scope>NUCLEOTIDE SEQUENCE</scope>
    <source>
        <strain evidence="1">CBS 731.68</strain>
    </source>
</reference>
<accession>A0AAN6Z3G7</accession>
<dbReference type="EMBL" id="MU853230">
    <property type="protein sequence ID" value="KAK4122679.1"/>
    <property type="molecule type" value="Genomic_DNA"/>
</dbReference>
<evidence type="ECO:0000313" key="1">
    <source>
        <dbReference type="EMBL" id="KAK4122679.1"/>
    </source>
</evidence>
<evidence type="ECO:0000313" key="2">
    <source>
        <dbReference type="Proteomes" id="UP001302602"/>
    </source>
</evidence>
<proteinExistence type="predicted"/>
<dbReference type="RefSeq" id="XP_062646450.1">
    <property type="nucleotide sequence ID" value="XM_062791294.1"/>
</dbReference>